<dbReference type="SUPFAM" id="SSF55486">
    <property type="entry name" value="Metalloproteases ('zincins'), catalytic domain"/>
    <property type="match status" value="1"/>
</dbReference>
<proteinExistence type="inferred from homology"/>
<dbReference type="GO" id="GO:0006518">
    <property type="term" value="P:peptide metabolic process"/>
    <property type="evidence" value="ECO:0007669"/>
    <property type="project" value="TreeGrafter"/>
</dbReference>
<keyword evidence="2 6" id="KW-0479">Metal-binding</keyword>
<dbReference type="AlphaFoldDB" id="A0A7W8YPY9"/>
<reference evidence="8 9" key="1">
    <citation type="submission" date="2020-08" db="EMBL/GenBank/DDBJ databases">
        <title>Genomic Encyclopedia of Type Strains, Phase IV (KMG-V): Genome sequencing to study the core and pangenomes of soil and plant-associated prokaryotes.</title>
        <authorList>
            <person name="Whitman W."/>
        </authorList>
    </citation>
    <scope>NUCLEOTIDE SEQUENCE [LARGE SCALE GENOMIC DNA]</scope>
    <source>
        <strain evidence="8 9">MP7CTX6</strain>
    </source>
</reference>
<dbReference type="GO" id="GO:0046872">
    <property type="term" value="F:metal ion binding"/>
    <property type="evidence" value="ECO:0007669"/>
    <property type="project" value="UniProtKB-UniRule"/>
</dbReference>
<dbReference type="GO" id="GO:0004222">
    <property type="term" value="F:metalloendopeptidase activity"/>
    <property type="evidence" value="ECO:0007669"/>
    <property type="project" value="InterPro"/>
</dbReference>
<evidence type="ECO:0000256" key="5">
    <source>
        <dbReference type="ARBA" id="ARBA00023049"/>
    </source>
</evidence>
<dbReference type="InterPro" id="IPR001567">
    <property type="entry name" value="Pept_M3A_M3B_dom"/>
</dbReference>
<dbReference type="Gene3D" id="1.10.1370.30">
    <property type="match status" value="1"/>
</dbReference>
<comment type="cofactor">
    <cofactor evidence="6">
        <name>Zn(2+)</name>
        <dbReference type="ChEBI" id="CHEBI:29105"/>
    </cofactor>
    <text evidence="6">Binds 1 zinc ion.</text>
</comment>
<keyword evidence="3 6" id="KW-0378">Hydrolase</keyword>
<protein>
    <submittedName>
        <fullName evidence="8">Oligoendopeptidase F</fullName>
        <ecNumber evidence="8">3.4.24.-</ecNumber>
    </submittedName>
</protein>
<dbReference type="GO" id="GO:0006508">
    <property type="term" value="P:proteolysis"/>
    <property type="evidence" value="ECO:0007669"/>
    <property type="project" value="UniProtKB-KW"/>
</dbReference>
<evidence type="ECO:0000256" key="2">
    <source>
        <dbReference type="ARBA" id="ARBA00022723"/>
    </source>
</evidence>
<keyword evidence="4 6" id="KW-0862">Zinc</keyword>
<evidence type="ECO:0000313" key="9">
    <source>
        <dbReference type="Proteomes" id="UP000537718"/>
    </source>
</evidence>
<dbReference type="InterPro" id="IPR011976">
    <property type="entry name" value="Pept_M3B_oligopep-rel"/>
</dbReference>
<dbReference type="InterPro" id="IPR045090">
    <property type="entry name" value="Pept_M3A_M3B"/>
</dbReference>
<evidence type="ECO:0000256" key="1">
    <source>
        <dbReference type="ARBA" id="ARBA00022670"/>
    </source>
</evidence>
<dbReference type="Proteomes" id="UP000537718">
    <property type="component" value="Unassembled WGS sequence"/>
</dbReference>
<dbReference type="EMBL" id="JACHCF010000002">
    <property type="protein sequence ID" value="MBB5619636.1"/>
    <property type="molecule type" value="Genomic_DNA"/>
</dbReference>
<dbReference type="PANTHER" id="PTHR11804">
    <property type="entry name" value="PROTEASE M3 THIMET OLIGOPEPTIDASE-RELATED"/>
    <property type="match status" value="1"/>
</dbReference>
<name>A0A7W8YPY9_9SPHI</name>
<keyword evidence="1 6" id="KW-0645">Protease</keyword>
<dbReference type="RefSeq" id="WP_183865777.1">
    <property type="nucleotide sequence ID" value="NZ_JACHCF010000002.1"/>
</dbReference>
<comment type="caution">
    <text evidence="8">The sequence shown here is derived from an EMBL/GenBank/DDBJ whole genome shotgun (WGS) entry which is preliminary data.</text>
</comment>
<dbReference type="EC" id="3.4.24.-" evidence="8"/>
<evidence type="ECO:0000313" key="8">
    <source>
        <dbReference type="EMBL" id="MBB5619636.1"/>
    </source>
</evidence>
<evidence type="ECO:0000259" key="7">
    <source>
        <dbReference type="Pfam" id="PF01432"/>
    </source>
</evidence>
<sequence length="571" mass="65816">MSNLIITKKIRTYIPQTLEIKWENLSPVLDELLDRRIANVGELEKWLKDKSEFEAALEEDFAWRYIKMSCDTANEELVSSFQYFATEIEPKISPVANLLNQKLVDSPFIDELDQTKYFVYLRAIKKALEIYREENVELFTKLQITQQKYQATTGAMSVVINDKEYTLEQAAVLTKDIDRAVRQQAWETIQQRRLVDKDALNIVFDELVAMRHEVSLNAGFENYRDYMFQALGRFDYSAKDCYAFHEAIEKEIVPILKEQAEKRAELLGLEELKPWDMEVSTSGKAALKPFKNGEELIDKTIAAFTAIDPKLGQMLSIMKANNLFDVESRKGKAPGGYNYPLAETGAPFIFMNSAGSLRDLTTMVHEGGHAIHTFLTANLELNDFKHCPSEVAELASMSMELISMDQWDIYFDNPADLIRAKKEQLQDVLKTLPWVAVIDQFQHWIYTNPTHNAADREVAFKQIYERFGAGFSNWDGLEQEFGNIWQKQLHLFEVPFYYIEYAIAQLGAIAIWKNYKENPEKALQQYLDALALGYTKPMNEIYETAGIKFDFSSGYIKELASFVKDELDKLD</sequence>
<evidence type="ECO:0000256" key="3">
    <source>
        <dbReference type="ARBA" id="ARBA00022801"/>
    </source>
</evidence>
<gene>
    <name evidence="8" type="ORF">HDE69_000674</name>
</gene>
<dbReference type="PANTHER" id="PTHR11804:SF48">
    <property type="entry name" value="PUTATIVE-RELATED"/>
    <property type="match status" value="1"/>
</dbReference>
<accession>A0A7W8YPY9</accession>
<keyword evidence="5 6" id="KW-0482">Metalloprotease</keyword>
<evidence type="ECO:0000256" key="6">
    <source>
        <dbReference type="RuleBase" id="RU003435"/>
    </source>
</evidence>
<dbReference type="Pfam" id="PF01432">
    <property type="entry name" value="Peptidase_M3"/>
    <property type="match status" value="1"/>
</dbReference>
<feature type="domain" description="Peptidase M3A/M3B catalytic" evidence="7">
    <location>
        <begin position="173"/>
        <end position="559"/>
    </location>
</feature>
<organism evidence="8 9">
    <name type="scientific">Pedobacter cryoconitis</name>
    <dbReference type="NCBI Taxonomy" id="188932"/>
    <lineage>
        <taxon>Bacteria</taxon>
        <taxon>Pseudomonadati</taxon>
        <taxon>Bacteroidota</taxon>
        <taxon>Sphingobacteriia</taxon>
        <taxon>Sphingobacteriales</taxon>
        <taxon>Sphingobacteriaceae</taxon>
        <taxon>Pedobacter</taxon>
    </lineage>
</organism>
<dbReference type="CDD" id="cd09606">
    <property type="entry name" value="M3B_PepF"/>
    <property type="match status" value="1"/>
</dbReference>
<evidence type="ECO:0000256" key="4">
    <source>
        <dbReference type="ARBA" id="ARBA00022833"/>
    </source>
</evidence>
<comment type="similarity">
    <text evidence="6">Belongs to the peptidase M3 family.</text>
</comment>
<dbReference type="NCBIfam" id="TIGR02289">
    <property type="entry name" value="M3_not_pepF"/>
    <property type="match status" value="1"/>
</dbReference>